<organism evidence="3 4">
    <name type="scientific">Pseudomonas aestuarii</name>
    <dbReference type="NCBI Taxonomy" id="3018340"/>
    <lineage>
        <taxon>Bacteria</taxon>
        <taxon>Pseudomonadati</taxon>
        <taxon>Pseudomonadota</taxon>
        <taxon>Gammaproteobacteria</taxon>
        <taxon>Pseudomonadales</taxon>
        <taxon>Pseudomonadaceae</taxon>
        <taxon>Pseudomonas</taxon>
    </lineage>
</organism>
<dbReference type="RefSeq" id="WP_271347620.1">
    <property type="nucleotide sequence ID" value="NZ_JAQJZJ010000004.1"/>
</dbReference>
<accession>A0ABT4XER5</accession>
<keyword evidence="2" id="KW-0732">Signal</keyword>
<dbReference type="Proteomes" id="UP001212042">
    <property type="component" value="Unassembled WGS sequence"/>
</dbReference>
<dbReference type="SUPFAM" id="SSF48452">
    <property type="entry name" value="TPR-like"/>
    <property type="match status" value="1"/>
</dbReference>
<dbReference type="PROSITE" id="PS51257">
    <property type="entry name" value="PROKAR_LIPOPROTEIN"/>
    <property type="match status" value="1"/>
</dbReference>
<dbReference type="EMBL" id="JAQJZJ010000004">
    <property type="protein sequence ID" value="MDA7086711.1"/>
    <property type="molecule type" value="Genomic_DNA"/>
</dbReference>
<gene>
    <name evidence="3" type="ORF">PH586_10000</name>
</gene>
<proteinExistence type="predicted"/>
<feature type="signal peptide" evidence="2">
    <location>
        <begin position="1"/>
        <end position="19"/>
    </location>
</feature>
<dbReference type="PROSITE" id="PS50005">
    <property type="entry name" value="TPR"/>
    <property type="match status" value="1"/>
</dbReference>
<name>A0ABT4XER5_9PSED</name>
<dbReference type="InterPro" id="IPR011990">
    <property type="entry name" value="TPR-like_helical_dom_sf"/>
</dbReference>
<feature type="chain" id="PRO_5045603920" evidence="2">
    <location>
        <begin position="20"/>
        <end position="277"/>
    </location>
</feature>
<comment type="caution">
    <text evidence="3">The sequence shown here is derived from an EMBL/GenBank/DDBJ whole genome shotgun (WGS) entry which is preliminary data.</text>
</comment>
<protein>
    <submittedName>
        <fullName evidence="3">Tetratricopeptide repeat protein</fullName>
    </submittedName>
</protein>
<sequence>MISFASRCLSILAVSLLLAACQSTRQGPGQTTDALIGDFRLLEQNLASGQLSEAKSRLKSLRGRASGDARLELYQRQLAEAYLRQGQTALQSGDLDRAAKALRQARQLMPQAPALTTGVGGAIARVRQTELDAADLASNAAEQAAVQAQAARGEQARQLGQAAERQAAALRAVQLPEEAPQPHAQLIDPAAPSSLVALPMLDSRDNQALYRLLDRVAADVVKFRCAVDIQVRQASDYLWLAPLLNARVERLDPRFSATVNQVLKPEQTPQLRLSPQR</sequence>
<dbReference type="InterPro" id="IPR019734">
    <property type="entry name" value="TPR_rpt"/>
</dbReference>
<evidence type="ECO:0000313" key="4">
    <source>
        <dbReference type="Proteomes" id="UP001212042"/>
    </source>
</evidence>
<reference evidence="3 4" key="1">
    <citation type="submission" date="2023-01" db="EMBL/GenBank/DDBJ databases">
        <title>Pseudomonas SA3-5T sp. nov., isolated from tidal flat sediment.</title>
        <authorList>
            <person name="Kim H.S."/>
            <person name="Kim J.-S."/>
            <person name="Suh M.K."/>
            <person name="Eom M.K."/>
            <person name="Lee J.-S."/>
        </authorList>
    </citation>
    <scope>NUCLEOTIDE SEQUENCE [LARGE SCALE GENOMIC DNA]</scope>
    <source>
        <strain evidence="3 4">SA3-5</strain>
    </source>
</reference>
<keyword evidence="1" id="KW-0802">TPR repeat</keyword>
<evidence type="ECO:0000256" key="2">
    <source>
        <dbReference type="SAM" id="SignalP"/>
    </source>
</evidence>
<keyword evidence="4" id="KW-1185">Reference proteome</keyword>
<evidence type="ECO:0000313" key="3">
    <source>
        <dbReference type="EMBL" id="MDA7086711.1"/>
    </source>
</evidence>
<feature type="repeat" description="TPR" evidence="1">
    <location>
        <begin position="79"/>
        <end position="112"/>
    </location>
</feature>
<evidence type="ECO:0000256" key="1">
    <source>
        <dbReference type="PROSITE-ProRule" id="PRU00339"/>
    </source>
</evidence>
<dbReference type="Gene3D" id="1.25.40.10">
    <property type="entry name" value="Tetratricopeptide repeat domain"/>
    <property type="match status" value="1"/>
</dbReference>